<feature type="binding site" evidence="11">
    <location>
        <begin position="50"/>
        <end position="53"/>
    </location>
    <ligand>
        <name>substrate</name>
    </ligand>
</feature>
<feature type="binding site" evidence="13">
    <location>
        <position position="10"/>
    </location>
    <ligand>
        <name>Mg(2+)</name>
        <dbReference type="ChEBI" id="CHEBI:18420"/>
    </ligand>
</feature>
<feature type="site" description="Stabilizes the phosphoryl group" evidence="12">
    <location>
        <position position="50"/>
    </location>
</feature>
<dbReference type="PANTHER" id="PTHR42891:SF1">
    <property type="entry name" value="D-GLYCERO-BETA-D-MANNO-HEPTOSE-1,7-BISPHOSPHATE 7-PHOSPHATASE"/>
    <property type="match status" value="1"/>
</dbReference>
<dbReference type="PIRSF" id="PIRSF004682">
    <property type="entry name" value="GmhB"/>
    <property type="match status" value="1"/>
</dbReference>
<feature type="binding site" evidence="13">
    <location>
        <position position="8"/>
    </location>
    <ligand>
        <name>Mg(2+)</name>
        <dbReference type="ChEBI" id="CHEBI:18420"/>
    </ligand>
</feature>
<feature type="binding site" evidence="13">
    <location>
        <position position="104"/>
    </location>
    <ligand>
        <name>Zn(2+)</name>
        <dbReference type="ChEBI" id="CHEBI:29105"/>
    </ligand>
</feature>
<evidence type="ECO:0000256" key="7">
    <source>
        <dbReference type="ARBA" id="ARBA00031828"/>
    </source>
</evidence>
<dbReference type="GO" id="GO:0016791">
    <property type="term" value="F:phosphatase activity"/>
    <property type="evidence" value="ECO:0007669"/>
    <property type="project" value="InterPro"/>
</dbReference>
<feature type="site" description="Contributes to substrate recognition" evidence="12">
    <location>
        <position position="107"/>
    </location>
</feature>
<evidence type="ECO:0000256" key="12">
    <source>
        <dbReference type="PIRSR" id="PIRSR004682-3"/>
    </source>
</evidence>
<feature type="active site" description="Proton donor" evidence="10">
    <location>
        <position position="10"/>
    </location>
</feature>
<evidence type="ECO:0000256" key="2">
    <source>
        <dbReference type="ARBA" id="ARBA00022490"/>
    </source>
</evidence>
<keyword evidence="3 13" id="KW-0479">Metal-binding</keyword>
<dbReference type="InterPro" id="IPR023214">
    <property type="entry name" value="HAD_sf"/>
</dbReference>
<dbReference type="GO" id="GO:0005737">
    <property type="term" value="C:cytoplasm"/>
    <property type="evidence" value="ECO:0007669"/>
    <property type="project" value="UniProtKB-SubCell"/>
</dbReference>
<evidence type="ECO:0000313" key="14">
    <source>
        <dbReference type="EMBL" id="NMP33432.1"/>
    </source>
</evidence>
<dbReference type="Proteomes" id="UP000568664">
    <property type="component" value="Unassembled WGS sequence"/>
</dbReference>
<dbReference type="GO" id="GO:0005975">
    <property type="term" value="P:carbohydrate metabolic process"/>
    <property type="evidence" value="ECO:0007669"/>
    <property type="project" value="InterPro"/>
</dbReference>
<feature type="binding site" evidence="13">
    <location>
        <position position="133"/>
    </location>
    <ligand>
        <name>Mg(2+)</name>
        <dbReference type="ChEBI" id="CHEBI:18420"/>
    </ligand>
</feature>
<feature type="binding site" evidence="11">
    <location>
        <begin position="16"/>
        <end position="19"/>
    </location>
    <ligand>
        <name>substrate</name>
    </ligand>
</feature>
<feature type="site" description="Stabilizes the phosphoryl group" evidence="12">
    <location>
        <position position="108"/>
    </location>
</feature>
<comment type="similarity">
    <text evidence="8 9">Belongs to the gmhB family.</text>
</comment>
<dbReference type="InterPro" id="IPR036412">
    <property type="entry name" value="HAD-like_sf"/>
</dbReference>
<comment type="cofactor">
    <cofactor evidence="13">
        <name>Zn(2+)</name>
        <dbReference type="ChEBI" id="CHEBI:29105"/>
    </cofactor>
</comment>
<evidence type="ECO:0000256" key="1">
    <source>
        <dbReference type="ARBA" id="ARBA00004496"/>
    </source>
</evidence>
<dbReference type="CDD" id="cd07503">
    <property type="entry name" value="HAD_HisB-N"/>
    <property type="match status" value="1"/>
</dbReference>
<feature type="active site" description="Nucleophile" evidence="10">
    <location>
        <position position="8"/>
    </location>
</feature>
<feature type="binding site" evidence="11">
    <location>
        <begin position="8"/>
        <end position="10"/>
    </location>
    <ligand>
        <name>substrate</name>
    </ligand>
</feature>
<feature type="binding site" evidence="11">
    <location>
        <begin position="107"/>
        <end position="108"/>
    </location>
    <ligand>
        <name>substrate</name>
    </ligand>
</feature>
<comment type="cofactor">
    <cofactor evidence="13">
        <name>Mg(2+)</name>
        <dbReference type="ChEBI" id="CHEBI:18420"/>
    </cofactor>
</comment>
<keyword evidence="15" id="KW-1185">Reference proteome</keyword>
<dbReference type="InterPro" id="IPR004446">
    <property type="entry name" value="Heptose_bisP_phosphatase"/>
</dbReference>
<keyword evidence="6 9" id="KW-0119">Carbohydrate metabolism</keyword>
<comment type="subcellular location">
    <subcellularLocation>
        <location evidence="1 9">Cytoplasm</location>
    </subcellularLocation>
</comment>
<evidence type="ECO:0000256" key="4">
    <source>
        <dbReference type="ARBA" id="ARBA00022801"/>
    </source>
</evidence>
<evidence type="ECO:0000256" key="13">
    <source>
        <dbReference type="PIRSR" id="PIRSR004682-4"/>
    </source>
</evidence>
<evidence type="ECO:0000313" key="15">
    <source>
        <dbReference type="Proteomes" id="UP000568664"/>
    </source>
</evidence>
<organism evidence="14 15">
    <name type="scientific">Thalassotalea algicola</name>
    <dbReference type="NCBI Taxonomy" id="2716224"/>
    <lineage>
        <taxon>Bacteria</taxon>
        <taxon>Pseudomonadati</taxon>
        <taxon>Pseudomonadota</taxon>
        <taxon>Gammaproteobacteria</taxon>
        <taxon>Alteromonadales</taxon>
        <taxon>Colwelliaceae</taxon>
        <taxon>Thalassotalea</taxon>
    </lineage>
</organism>
<evidence type="ECO:0000256" key="5">
    <source>
        <dbReference type="ARBA" id="ARBA00022833"/>
    </source>
</evidence>
<feature type="binding site" evidence="13">
    <location>
        <position position="106"/>
    </location>
    <ligand>
        <name>Zn(2+)</name>
        <dbReference type="ChEBI" id="CHEBI:29105"/>
    </ligand>
</feature>
<evidence type="ECO:0000256" key="9">
    <source>
        <dbReference type="PIRNR" id="PIRNR004682"/>
    </source>
</evidence>
<dbReference type="PANTHER" id="PTHR42891">
    <property type="entry name" value="D-GLYCERO-BETA-D-MANNO-HEPTOSE-1,7-BISPHOSPHATE 7-PHOSPHATASE"/>
    <property type="match status" value="1"/>
</dbReference>
<dbReference type="RefSeq" id="WP_169076755.1">
    <property type="nucleotide sequence ID" value="NZ_JABBXH010000009.1"/>
</dbReference>
<gene>
    <name evidence="14" type="primary">gmhB</name>
    <name evidence="14" type="ORF">HII17_17945</name>
</gene>
<dbReference type="Pfam" id="PF13242">
    <property type="entry name" value="Hydrolase_like"/>
    <property type="match status" value="1"/>
</dbReference>
<evidence type="ECO:0000256" key="6">
    <source>
        <dbReference type="ARBA" id="ARBA00023277"/>
    </source>
</evidence>
<dbReference type="NCBIfam" id="NF006506">
    <property type="entry name" value="PRK08942.1"/>
    <property type="match status" value="1"/>
</dbReference>
<keyword evidence="2 9" id="KW-0963">Cytoplasm</keyword>
<name>A0A7Y0LFX9_9GAMM</name>
<dbReference type="GO" id="GO:0046872">
    <property type="term" value="F:metal ion binding"/>
    <property type="evidence" value="ECO:0007669"/>
    <property type="project" value="UniProtKB-KW"/>
</dbReference>
<dbReference type="NCBIfam" id="TIGR00213">
    <property type="entry name" value="GmhB_yaeD"/>
    <property type="match status" value="1"/>
</dbReference>
<evidence type="ECO:0000256" key="3">
    <source>
        <dbReference type="ARBA" id="ARBA00022723"/>
    </source>
</evidence>
<evidence type="ECO:0000256" key="11">
    <source>
        <dbReference type="PIRSR" id="PIRSR004682-2"/>
    </source>
</evidence>
<reference evidence="14 15" key="1">
    <citation type="submission" date="2020-04" db="EMBL/GenBank/DDBJ databases">
        <title>Thalassotalea sp. M1531, isolated from the surface of marine red alga.</title>
        <authorList>
            <person name="Pang L."/>
            <person name="Lu D.-C."/>
        </authorList>
    </citation>
    <scope>NUCLEOTIDE SEQUENCE [LARGE SCALE GENOMIC DNA]</scope>
    <source>
        <strain evidence="14 15">M1531</strain>
    </source>
</reference>
<dbReference type="InterPro" id="IPR006543">
    <property type="entry name" value="Histidinol-phos"/>
</dbReference>
<feature type="binding site" evidence="13">
    <location>
        <position position="134"/>
    </location>
    <ligand>
        <name>Mg(2+)</name>
        <dbReference type="ChEBI" id="CHEBI:18420"/>
    </ligand>
</feature>
<keyword evidence="4 9" id="KW-0378">Hydrolase</keyword>
<protein>
    <recommendedName>
        <fullName evidence="7 9">D,D-heptose 1,7-bisphosphate phosphatase</fullName>
        <ecNumber evidence="9">3.1.3.-</ecNumber>
    </recommendedName>
</protein>
<accession>A0A7Y0LFX9</accession>
<feature type="binding site" evidence="13">
    <location>
        <position position="91"/>
    </location>
    <ligand>
        <name>Zn(2+)</name>
        <dbReference type="ChEBI" id="CHEBI:29105"/>
    </ligand>
</feature>
<sequence length="178" mass="20232">MKRALFLDRDGIINVDFGYVHQIKDFEFVDGIFDVCRYAQDMGFEIFVITNQAGIARGYYSVEDFLSLTQWMKSEFAKEDIKIADVYFCPHHPEKGDNEYVLTCKCRKPEPGMLLKAQKEHGVDLTHSAFIGDKVSDMKAAEAAGIHNKVLVASQYQDDLHIHAHRVKAVKEAIAFLS</sequence>
<dbReference type="EMBL" id="JABBXH010000009">
    <property type="protein sequence ID" value="NMP33432.1"/>
    <property type="molecule type" value="Genomic_DNA"/>
</dbReference>
<dbReference type="EC" id="3.1.3.-" evidence="9"/>
<evidence type="ECO:0000256" key="8">
    <source>
        <dbReference type="ARBA" id="ARBA00061616"/>
    </source>
</evidence>
<keyword evidence="5 13" id="KW-0862">Zinc</keyword>
<dbReference type="InterPro" id="IPR006549">
    <property type="entry name" value="HAD-SF_hydro_IIIA"/>
</dbReference>
<dbReference type="AlphaFoldDB" id="A0A7Y0LFX9"/>
<dbReference type="FunFam" id="3.40.50.1000:FF:000037">
    <property type="entry name" value="D,D-heptose 1,7-bisphosphate phosphatase"/>
    <property type="match status" value="1"/>
</dbReference>
<dbReference type="Gene3D" id="3.40.50.1000">
    <property type="entry name" value="HAD superfamily/HAD-like"/>
    <property type="match status" value="1"/>
</dbReference>
<keyword evidence="13" id="KW-0460">Magnesium</keyword>
<dbReference type="NCBIfam" id="TIGR01662">
    <property type="entry name" value="HAD-SF-IIIA"/>
    <property type="match status" value="1"/>
</dbReference>
<dbReference type="NCBIfam" id="TIGR01656">
    <property type="entry name" value="Histidinol-ppas"/>
    <property type="match status" value="1"/>
</dbReference>
<evidence type="ECO:0000256" key="10">
    <source>
        <dbReference type="PIRSR" id="PIRSR004682-1"/>
    </source>
</evidence>
<feature type="binding site" evidence="13">
    <location>
        <position position="89"/>
    </location>
    <ligand>
        <name>Zn(2+)</name>
        <dbReference type="ChEBI" id="CHEBI:29105"/>
    </ligand>
</feature>
<proteinExistence type="inferred from homology"/>
<comment type="caution">
    <text evidence="14">The sequence shown here is derived from an EMBL/GenBank/DDBJ whole genome shotgun (WGS) entry which is preliminary data.</text>
</comment>
<dbReference type="SUPFAM" id="SSF56784">
    <property type="entry name" value="HAD-like"/>
    <property type="match status" value="1"/>
</dbReference>
<feature type="binding site" evidence="11">
    <location>
        <position position="134"/>
    </location>
    <ligand>
        <name>substrate</name>
    </ligand>
</feature>